<protein>
    <submittedName>
        <fullName evidence="7">NADPH-dependent 2,4-dienoyl-CoA reductase, sulfur reductase</fullName>
    </submittedName>
    <submittedName>
        <fullName evidence="6">Sulfide dehydrogenase FAD-binding subunit FccB</fullName>
    </submittedName>
</protein>
<dbReference type="Proteomes" id="UP000182800">
    <property type="component" value="Unassembled WGS sequence"/>
</dbReference>
<dbReference type="InterPro" id="IPR052541">
    <property type="entry name" value="SQRD"/>
</dbReference>
<dbReference type="GO" id="GO:0016491">
    <property type="term" value="F:oxidoreductase activity"/>
    <property type="evidence" value="ECO:0007669"/>
    <property type="project" value="InterPro"/>
</dbReference>
<dbReference type="OrthoDB" id="9802771at2"/>
<evidence type="ECO:0000313" key="6">
    <source>
        <dbReference type="EMBL" id="KPQ10904.1"/>
    </source>
</evidence>
<feature type="domain" description="FAD/NAD(P)-binding" evidence="3">
    <location>
        <begin position="41"/>
        <end position="155"/>
    </location>
</feature>
<dbReference type="SUPFAM" id="SSF51905">
    <property type="entry name" value="FAD/NAD(P)-binding domain"/>
    <property type="match status" value="2"/>
</dbReference>
<evidence type="ECO:0000259" key="5">
    <source>
        <dbReference type="Pfam" id="PF21706"/>
    </source>
</evidence>
<reference evidence="7 9" key="2">
    <citation type="submission" date="2016-08" db="EMBL/GenBank/DDBJ databases">
        <authorList>
            <person name="Varghese N."/>
            <person name="Submissions Spin"/>
        </authorList>
    </citation>
    <scope>NUCLEOTIDE SEQUENCE [LARGE SCALE GENOMIC DNA]</scope>
    <source>
        <strain evidence="7 9">HL-109</strain>
    </source>
</reference>
<comment type="caution">
    <text evidence="6">The sequence shown here is derived from an EMBL/GenBank/DDBJ whole genome shotgun (WGS) entry which is preliminary data.</text>
</comment>
<dbReference type="PATRIC" id="fig|1653334.4.peg.2995"/>
<keyword evidence="9" id="KW-1185">Reference proteome</keyword>
<evidence type="ECO:0000313" key="7">
    <source>
        <dbReference type="EMBL" id="SCC81129.1"/>
    </source>
</evidence>
<dbReference type="InterPro" id="IPR049386">
    <property type="entry name" value="FCSD_central"/>
</dbReference>
<dbReference type="Pfam" id="PF09242">
    <property type="entry name" value="FCSD-flav_bind"/>
    <property type="match status" value="1"/>
</dbReference>
<dbReference type="STRING" id="1653334.GA0071312_2061"/>
<dbReference type="Pfam" id="PF21706">
    <property type="entry name" value="FCSD_central"/>
    <property type="match status" value="1"/>
</dbReference>
<evidence type="ECO:0000313" key="9">
    <source>
        <dbReference type="Proteomes" id="UP000182800"/>
    </source>
</evidence>
<dbReference type="EMBL" id="LJSX01000012">
    <property type="protein sequence ID" value="KPQ10904.1"/>
    <property type="molecule type" value="Genomic_DNA"/>
</dbReference>
<dbReference type="InterPro" id="IPR015323">
    <property type="entry name" value="FlavoCytC_S_DH_flav-bd"/>
</dbReference>
<dbReference type="InterPro" id="IPR036188">
    <property type="entry name" value="FAD/NAD-bd_sf"/>
</dbReference>
<name>A0A0P7X744_9HYPH</name>
<accession>A0A0P7X744</accession>
<dbReference type="GO" id="GO:0050660">
    <property type="term" value="F:flavin adenine dinucleotide binding"/>
    <property type="evidence" value="ECO:0007669"/>
    <property type="project" value="InterPro"/>
</dbReference>
<evidence type="ECO:0000313" key="8">
    <source>
        <dbReference type="Proteomes" id="UP000050497"/>
    </source>
</evidence>
<dbReference type="FunFam" id="3.50.50.60:FF:000234">
    <property type="entry name" value="Flavocytochrome C sulfide dehydrogenase"/>
    <property type="match status" value="1"/>
</dbReference>
<keyword evidence="2" id="KW-0274">FAD</keyword>
<dbReference type="Pfam" id="PF07992">
    <property type="entry name" value="Pyr_redox_2"/>
    <property type="match status" value="1"/>
</dbReference>
<dbReference type="PANTHER" id="PTHR43755:SF1">
    <property type="entry name" value="FAD-DEPENDENT PYRIDINE NUCLEOTIDE-DISULPHIDE OXIDOREDUCTASE"/>
    <property type="match status" value="1"/>
</dbReference>
<dbReference type="InterPro" id="IPR037092">
    <property type="entry name" value="FlavoCytC_S_DH_flav-bd_sf"/>
</dbReference>
<dbReference type="InterPro" id="IPR023753">
    <property type="entry name" value="FAD/NAD-binding_dom"/>
</dbReference>
<dbReference type="Gene3D" id="3.50.50.60">
    <property type="entry name" value="FAD/NAD(P)-binding domain"/>
    <property type="match status" value="2"/>
</dbReference>
<dbReference type="PANTHER" id="PTHR43755">
    <property type="match status" value="1"/>
</dbReference>
<sequence length="439" mass="47033">MNGFSNGFSPKLTRRHFGALLAGSAFTLAAPAILRADSGPRLVVIGGGFGGASAARFARISYPDVNVTLIEPYDSFVTCPYGNLILGGKRALPQITHSYDGLRARGVDVVQNRARDIDPVAKRVTLADDTRIAYDKLIVSPGIALRRDAIEGYDEAASEIFPHAWMGGDGSQISILRRQLEALPEGGVVGLAIPPNPFRCPPGPYERISMIAHHLKQHNPRAKILAFDAKDGFSKQGLFQDGWAELYGDMIEWIPASQDGTITAVDPQERVFISEFGERHKVDVGNVIPPQYAAAIARDTGLADDSGWVPVDPLTFAAEAAPDIHVIGDANIGSPMPKSGYVANSTSKQAVAAAIADLRGEAAPADPVYFNTCYSHLGDDYAVSVAAIFRKDGEGGIMATPDSGGLSPRGPLSELAYNRRREAEYADAWYDSITTDMFS</sequence>
<evidence type="ECO:0000259" key="3">
    <source>
        <dbReference type="Pfam" id="PF07992"/>
    </source>
</evidence>
<dbReference type="AlphaFoldDB" id="A0A0P7X744"/>
<dbReference type="EMBL" id="FMBM01000002">
    <property type="protein sequence ID" value="SCC81129.1"/>
    <property type="molecule type" value="Genomic_DNA"/>
</dbReference>
<proteinExistence type="predicted"/>
<dbReference type="Gene3D" id="3.90.760.10">
    <property type="entry name" value="Flavocytochrome c sulphide dehydrogenase, flavin-binding domain"/>
    <property type="match status" value="1"/>
</dbReference>
<feature type="domain" description="Sulfide dehydrogenase [flavocytochrome c] flavoprotein chain central" evidence="5">
    <location>
        <begin position="175"/>
        <end position="289"/>
    </location>
</feature>
<evidence type="ECO:0000256" key="1">
    <source>
        <dbReference type="ARBA" id="ARBA00022630"/>
    </source>
</evidence>
<gene>
    <name evidence="6" type="primary">fccB</name>
    <name evidence="7" type="ORF">GA0071312_2061</name>
    <name evidence="6" type="ORF">HLUCCO17_09450</name>
</gene>
<dbReference type="InterPro" id="IPR016156">
    <property type="entry name" value="FAD/NAD-linked_Rdtase_dimer_sf"/>
</dbReference>
<organism evidence="6 8">
    <name type="scientific">Saliniramus fredricksonii</name>
    <dbReference type="NCBI Taxonomy" id="1653334"/>
    <lineage>
        <taxon>Bacteria</taxon>
        <taxon>Pseudomonadati</taxon>
        <taxon>Pseudomonadota</taxon>
        <taxon>Alphaproteobacteria</taxon>
        <taxon>Hyphomicrobiales</taxon>
        <taxon>Salinarimonadaceae</taxon>
        <taxon>Saliniramus</taxon>
    </lineage>
</organism>
<dbReference type="Proteomes" id="UP000050497">
    <property type="component" value="Unassembled WGS sequence"/>
</dbReference>
<keyword evidence="1" id="KW-0285">Flavoprotein</keyword>
<feature type="domain" description="Flavocytochrome c sulphide dehydrogenase flavin-binding" evidence="4">
    <location>
        <begin position="366"/>
        <end position="438"/>
    </location>
</feature>
<evidence type="ECO:0000259" key="4">
    <source>
        <dbReference type="Pfam" id="PF09242"/>
    </source>
</evidence>
<dbReference type="RefSeq" id="WP_074444894.1">
    <property type="nucleotide sequence ID" value="NZ_FMBM01000002.1"/>
</dbReference>
<evidence type="ECO:0000256" key="2">
    <source>
        <dbReference type="ARBA" id="ARBA00022827"/>
    </source>
</evidence>
<dbReference type="SUPFAM" id="SSF55424">
    <property type="entry name" value="FAD/NAD-linked reductases, dimerisation (C-terminal) domain"/>
    <property type="match status" value="1"/>
</dbReference>
<reference evidence="6 8" key="1">
    <citation type="submission" date="2015-09" db="EMBL/GenBank/DDBJ databases">
        <title>Identification and resolution of microdiversity through metagenomic sequencing of parallel consortia.</title>
        <authorList>
            <person name="Nelson W.C."/>
            <person name="Romine M.F."/>
            <person name="Lindemann S.R."/>
        </authorList>
    </citation>
    <scope>NUCLEOTIDE SEQUENCE [LARGE SCALE GENOMIC DNA]</scope>
    <source>
        <strain evidence="6">HL-109</strain>
    </source>
</reference>